<dbReference type="GO" id="GO:0016989">
    <property type="term" value="F:sigma factor antagonist activity"/>
    <property type="evidence" value="ECO:0007669"/>
    <property type="project" value="TreeGrafter"/>
</dbReference>
<dbReference type="PANTHER" id="PTHR30273">
    <property type="entry name" value="PERIPLASMIC SIGNAL SENSOR AND SIGMA FACTOR ACTIVATOR FECR-RELATED"/>
    <property type="match status" value="1"/>
</dbReference>
<proteinExistence type="predicted"/>
<feature type="domain" description="Protein FecR C-terminal" evidence="3">
    <location>
        <begin position="261"/>
        <end position="329"/>
    </location>
</feature>
<dbReference type="PIRSF" id="PIRSF018266">
    <property type="entry name" value="FecR"/>
    <property type="match status" value="1"/>
</dbReference>
<dbReference type="OrthoDB" id="1099916at2"/>
<dbReference type="Pfam" id="PF04773">
    <property type="entry name" value="FecR"/>
    <property type="match status" value="1"/>
</dbReference>
<dbReference type="InterPro" id="IPR012373">
    <property type="entry name" value="Ferrdict_sens_TM"/>
</dbReference>
<dbReference type="RefSeq" id="WP_141614659.1">
    <property type="nucleotide sequence ID" value="NZ_CP041253.1"/>
</dbReference>
<sequence>MSWVKNPSEESDVFWQKWLQNHPQSHDDFYRAKELVKQVHFEEYPNGNHQKEAILDKILKEKPSDHFNDGNENQSRLLQIMPVLLRATAACLIIMLAVTYIFSSYPVRNDEAISTVAFVTKENPYGQKTAFFLPDKSRVILNAGSKISFPETFDGTKREVFLEGEAYFDVIHDESKSFLVHSGDVVTQVHGTAFSVQAFSGEQIDISLERGLVSVYPLEQEKPVIPLYLKPGEMLTVHQDFGQSVKSTFDYDQQFGWKDGKLVFKGANISTVVKVLERWYGVSITVVDNPPSQWKVSGVFQQESLENVLEGIKYARNITYEIHESHVTIKTKP</sequence>
<dbReference type="EMBL" id="CP041253">
    <property type="protein sequence ID" value="QDH79415.1"/>
    <property type="molecule type" value="Genomic_DNA"/>
</dbReference>
<dbReference type="KEGG" id="echi:FKX85_10365"/>
<evidence type="ECO:0000259" key="2">
    <source>
        <dbReference type="Pfam" id="PF04773"/>
    </source>
</evidence>
<gene>
    <name evidence="4" type="ORF">FKX85_10365</name>
</gene>
<evidence type="ECO:0000313" key="5">
    <source>
        <dbReference type="Proteomes" id="UP000316614"/>
    </source>
</evidence>
<dbReference type="Gene3D" id="3.55.50.30">
    <property type="match status" value="1"/>
</dbReference>
<organism evidence="4 5">
    <name type="scientific">Echinicola soli</name>
    <dbReference type="NCBI Taxonomy" id="2591634"/>
    <lineage>
        <taxon>Bacteria</taxon>
        <taxon>Pseudomonadati</taxon>
        <taxon>Bacteroidota</taxon>
        <taxon>Cytophagia</taxon>
        <taxon>Cytophagales</taxon>
        <taxon>Cyclobacteriaceae</taxon>
        <taxon>Echinicola</taxon>
    </lineage>
</organism>
<keyword evidence="1" id="KW-1133">Transmembrane helix</keyword>
<evidence type="ECO:0000259" key="3">
    <source>
        <dbReference type="Pfam" id="PF16344"/>
    </source>
</evidence>
<protein>
    <submittedName>
        <fullName evidence="4">DUF4974 domain-containing protein</fullName>
    </submittedName>
</protein>
<dbReference type="AlphaFoldDB" id="A0A514CHX2"/>
<dbReference type="Proteomes" id="UP000316614">
    <property type="component" value="Chromosome"/>
</dbReference>
<dbReference type="InterPro" id="IPR006860">
    <property type="entry name" value="FecR"/>
</dbReference>
<reference evidence="4 5" key="1">
    <citation type="submission" date="2019-06" db="EMBL/GenBank/DDBJ databases">
        <title>Echinicola alkalisoli sp. nov. isolated from saline soil.</title>
        <authorList>
            <person name="Sun J.-Q."/>
            <person name="Xu L."/>
        </authorList>
    </citation>
    <scope>NUCLEOTIDE SEQUENCE [LARGE SCALE GENOMIC DNA]</scope>
    <source>
        <strain evidence="4 5">LN3S3</strain>
    </source>
</reference>
<evidence type="ECO:0000256" key="1">
    <source>
        <dbReference type="SAM" id="Phobius"/>
    </source>
</evidence>
<keyword evidence="5" id="KW-1185">Reference proteome</keyword>
<accession>A0A514CHX2</accession>
<dbReference type="InterPro" id="IPR032508">
    <property type="entry name" value="FecR_C"/>
</dbReference>
<dbReference type="PANTHER" id="PTHR30273:SF2">
    <property type="entry name" value="PROTEIN FECR"/>
    <property type="match status" value="1"/>
</dbReference>
<name>A0A514CHX2_9BACT</name>
<keyword evidence="1" id="KW-0472">Membrane</keyword>
<keyword evidence="1" id="KW-0812">Transmembrane</keyword>
<dbReference type="Pfam" id="PF16344">
    <property type="entry name" value="FecR_C"/>
    <property type="match status" value="1"/>
</dbReference>
<dbReference type="Gene3D" id="2.60.120.1440">
    <property type="match status" value="1"/>
</dbReference>
<feature type="transmembrane region" description="Helical" evidence="1">
    <location>
        <begin position="83"/>
        <end position="102"/>
    </location>
</feature>
<feature type="domain" description="FecR protein" evidence="2">
    <location>
        <begin position="126"/>
        <end position="213"/>
    </location>
</feature>
<evidence type="ECO:0000313" key="4">
    <source>
        <dbReference type="EMBL" id="QDH79415.1"/>
    </source>
</evidence>